<reference evidence="10 11" key="1">
    <citation type="submission" date="2022-08" db="EMBL/GenBank/DDBJ databases">
        <title>Bacterial and archaeal communities from various locations to study Microbial Dark Matter (Phase II).</title>
        <authorList>
            <person name="Stepanauskas R."/>
        </authorList>
    </citation>
    <scope>NUCLEOTIDE SEQUENCE [LARGE SCALE GENOMIC DNA]</scope>
    <source>
        <strain evidence="10 11">PD1</strain>
    </source>
</reference>
<dbReference type="EMBL" id="JANUCP010000005">
    <property type="protein sequence ID" value="MCS3920594.1"/>
    <property type="molecule type" value="Genomic_DNA"/>
</dbReference>
<dbReference type="PANTHER" id="PTHR15822">
    <property type="entry name" value="TRAF AND TNF RECEPTOR-ASSOCIATED PROTEIN"/>
    <property type="match status" value="1"/>
</dbReference>
<keyword evidence="6 10" id="KW-0378">Hydrolase</keyword>
<dbReference type="GO" id="GO:0004519">
    <property type="term" value="F:endonuclease activity"/>
    <property type="evidence" value="ECO:0007669"/>
    <property type="project" value="UniProtKB-KW"/>
</dbReference>
<evidence type="ECO:0000256" key="4">
    <source>
        <dbReference type="ARBA" id="ARBA00022723"/>
    </source>
</evidence>
<evidence type="ECO:0000256" key="3">
    <source>
        <dbReference type="ARBA" id="ARBA00022722"/>
    </source>
</evidence>
<feature type="domain" description="Endonuclease/exonuclease/phosphatase" evidence="9">
    <location>
        <begin position="6"/>
        <end position="241"/>
    </location>
</feature>
<accession>A0ABT2ERK3</accession>
<keyword evidence="11" id="KW-1185">Reference proteome</keyword>
<evidence type="ECO:0000259" key="9">
    <source>
        <dbReference type="Pfam" id="PF03372"/>
    </source>
</evidence>
<keyword evidence="3" id="KW-0540">Nuclease</keyword>
<evidence type="ECO:0000256" key="2">
    <source>
        <dbReference type="ARBA" id="ARBA00001946"/>
    </source>
</evidence>
<keyword evidence="8" id="KW-0234">DNA repair</keyword>
<gene>
    <name evidence="10" type="ORF">M2350_003023</name>
</gene>
<evidence type="ECO:0000256" key="1">
    <source>
        <dbReference type="ARBA" id="ARBA00001936"/>
    </source>
</evidence>
<dbReference type="Proteomes" id="UP001204798">
    <property type="component" value="Unassembled WGS sequence"/>
</dbReference>
<evidence type="ECO:0000313" key="10">
    <source>
        <dbReference type="EMBL" id="MCS3920594.1"/>
    </source>
</evidence>
<dbReference type="RefSeq" id="WP_259100289.1">
    <property type="nucleotide sequence ID" value="NZ_CP130454.1"/>
</dbReference>
<dbReference type="GO" id="GO:0016787">
    <property type="term" value="F:hydrolase activity"/>
    <property type="evidence" value="ECO:0007669"/>
    <property type="project" value="UniProtKB-KW"/>
</dbReference>
<protein>
    <submittedName>
        <fullName evidence="10">Endonuclease/exonuclease/phosphatase family metal-dependent hydrolase</fullName>
    </submittedName>
</protein>
<evidence type="ECO:0000256" key="5">
    <source>
        <dbReference type="ARBA" id="ARBA00022763"/>
    </source>
</evidence>
<sequence length="252" mass="28049">MRVKVLTLNMWGLSGNWERRCQLIAKLLKQEQPDIVGLQEVCYLRGSGLVGENQAVILARIAGYPFWHFVPAHRSETKTIGQAVLSRCPITAVDILPFPRDPSDPKDTEDRVALWVRLALGRGVEFCVTHLSLSRKARERSVRELAAWLCRISDAPKILVGDLNDEPNSPPVRFLLTETSPPFVDAWQSVNGAEGGYTFPSHNPKHRIDYVLFSPPDAFVVEDVRLVGDVPDSSGVYPSDHLGLVATLKFAK</sequence>
<keyword evidence="5" id="KW-0227">DNA damage</keyword>
<keyword evidence="10" id="KW-0255">Endonuclease</keyword>
<evidence type="ECO:0000256" key="6">
    <source>
        <dbReference type="ARBA" id="ARBA00022801"/>
    </source>
</evidence>
<dbReference type="InterPro" id="IPR036691">
    <property type="entry name" value="Endo/exonu/phosph_ase_sf"/>
</dbReference>
<proteinExistence type="predicted"/>
<dbReference type="Pfam" id="PF03372">
    <property type="entry name" value="Exo_endo_phos"/>
    <property type="match status" value="1"/>
</dbReference>
<name>A0ABT2ERK3_9BACT</name>
<comment type="cofactor">
    <cofactor evidence="2">
        <name>Mg(2+)</name>
        <dbReference type="ChEBI" id="CHEBI:18420"/>
    </cofactor>
</comment>
<dbReference type="PANTHER" id="PTHR15822:SF4">
    <property type="entry name" value="TYROSYL-DNA PHOSPHODIESTERASE 2"/>
    <property type="match status" value="1"/>
</dbReference>
<dbReference type="Gene3D" id="3.60.10.10">
    <property type="entry name" value="Endonuclease/exonuclease/phosphatase"/>
    <property type="match status" value="1"/>
</dbReference>
<evidence type="ECO:0000313" key="11">
    <source>
        <dbReference type="Proteomes" id="UP001204798"/>
    </source>
</evidence>
<evidence type="ECO:0000256" key="7">
    <source>
        <dbReference type="ARBA" id="ARBA00022842"/>
    </source>
</evidence>
<comment type="caution">
    <text evidence="10">The sequence shown here is derived from an EMBL/GenBank/DDBJ whole genome shotgun (WGS) entry which is preliminary data.</text>
</comment>
<dbReference type="SUPFAM" id="SSF56219">
    <property type="entry name" value="DNase I-like"/>
    <property type="match status" value="1"/>
</dbReference>
<keyword evidence="7" id="KW-0460">Magnesium</keyword>
<keyword evidence="4" id="KW-0479">Metal-binding</keyword>
<comment type="cofactor">
    <cofactor evidence="1">
        <name>Mn(2+)</name>
        <dbReference type="ChEBI" id="CHEBI:29035"/>
    </cofactor>
</comment>
<dbReference type="InterPro" id="IPR005135">
    <property type="entry name" value="Endo/exonuclease/phosphatase"/>
</dbReference>
<dbReference type="InterPro" id="IPR051547">
    <property type="entry name" value="TDP2-like"/>
</dbReference>
<evidence type="ECO:0000256" key="8">
    <source>
        <dbReference type="ARBA" id="ARBA00023204"/>
    </source>
</evidence>
<organism evidence="10 11">
    <name type="scientific">Candidatus Fervidibacter sacchari</name>
    <dbReference type="NCBI Taxonomy" id="1448929"/>
    <lineage>
        <taxon>Bacteria</taxon>
        <taxon>Candidatus Fervidibacterota</taxon>
        <taxon>Candidatus Fervidibacter</taxon>
    </lineage>
</organism>